<name>A0A0D2H4W0_9EURO</name>
<dbReference type="GeneID" id="25294381"/>
<keyword evidence="3" id="KW-1185">Reference proteome</keyword>
<feature type="transmembrane region" description="Helical" evidence="1">
    <location>
        <begin position="20"/>
        <end position="40"/>
    </location>
</feature>
<evidence type="ECO:0000313" key="2">
    <source>
        <dbReference type="EMBL" id="KIX05438.1"/>
    </source>
</evidence>
<dbReference type="RefSeq" id="XP_013272574.1">
    <property type="nucleotide sequence ID" value="XM_013417120.1"/>
</dbReference>
<dbReference type="VEuPathDB" id="FungiDB:Z518_06310"/>
<reference evidence="2 3" key="1">
    <citation type="submission" date="2015-01" db="EMBL/GenBank/DDBJ databases">
        <title>The Genome Sequence of Rhinocladiella mackenzie CBS 650.93.</title>
        <authorList>
            <consortium name="The Broad Institute Genomics Platform"/>
            <person name="Cuomo C."/>
            <person name="de Hoog S."/>
            <person name="Gorbushina A."/>
            <person name="Stielow B."/>
            <person name="Teixiera M."/>
            <person name="Abouelleil A."/>
            <person name="Chapman S.B."/>
            <person name="Priest M."/>
            <person name="Young S.K."/>
            <person name="Wortman J."/>
            <person name="Nusbaum C."/>
            <person name="Birren B."/>
        </authorList>
    </citation>
    <scope>NUCLEOTIDE SEQUENCE [LARGE SCALE GENOMIC DNA]</scope>
    <source>
        <strain evidence="2 3">CBS 650.93</strain>
    </source>
</reference>
<keyword evidence="1" id="KW-1133">Transmembrane helix</keyword>
<dbReference type="Proteomes" id="UP000053617">
    <property type="component" value="Unassembled WGS sequence"/>
</dbReference>
<dbReference type="AlphaFoldDB" id="A0A0D2H4W0"/>
<proteinExistence type="predicted"/>
<gene>
    <name evidence="2" type="ORF">Z518_06310</name>
</gene>
<accession>A0A0D2H4W0</accession>
<evidence type="ECO:0000313" key="3">
    <source>
        <dbReference type="Proteomes" id="UP000053617"/>
    </source>
</evidence>
<keyword evidence="1" id="KW-0812">Transmembrane</keyword>
<evidence type="ECO:0000256" key="1">
    <source>
        <dbReference type="SAM" id="Phobius"/>
    </source>
</evidence>
<sequence>MVVVWTLRERVNDKMIFFHIFYRVAFLTTALLHLCWNDLVKAVVTIVATCLSNPRQPIIQSILRLHSLVLVCFVLAFCFHAASASTQQLPLESRLDILSAQYFPRELKRLGEQFDDIQTPDGFGNITSPYRGLSFDGFYAFDPSHPRLDGIISANDLNCATSKPNALYGTRDNFGSEIRHMAASGLEKRPSIQSRSPTETFTVHRLKMKPLDMPLGFVTIHLQGSRSSKTGSSLHWSVDFPAGFHLVLDVRLEEFSKQMWNGLERLVMWADFHYNDVKMDWEFCVDDIGVDFEVQ</sequence>
<protein>
    <submittedName>
        <fullName evidence="2">Uncharacterized protein</fullName>
    </submittedName>
</protein>
<keyword evidence="1" id="KW-0472">Membrane</keyword>
<dbReference type="HOGENOM" id="CLU_099107_0_0_1"/>
<feature type="transmembrane region" description="Helical" evidence="1">
    <location>
        <begin position="61"/>
        <end position="82"/>
    </location>
</feature>
<dbReference type="EMBL" id="KN847478">
    <property type="protein sequence ID" value="KIX05438.1"/>
    <property type="molecule type" value="Genomic_DNA"/>
</dbReference>
<dbReference type="OrthoDB" id="4153234at2759"/>
<organism evidence="2 3">
    <name type="scientific">Rhinocladiella mackenziei CBS 650.93</name>
    <dbReference type="NCBI Taxonomy" id="1442369"/>
    <lineage>
        <taxon>Eukaryota</taxon>
        <taxon>Fungi</taxon>
        <taxon>Dikarya</taxon>
        <taxon>Ascomycota</taxon>
        <taxon>Pezizomycotina</taxon>
        <taxon>Eurotiomycetes</taxon>
        <taxon>Chaetothyriomycetidae</taxon>
        <taxon>Chaetothyriales</taxon>
        <taxon>Herpotrichiellaceae</taxon>
        <taxon>Rhinocladiella</taxon>
    </lineage>
</organism>